<dbReference type="AlphaFoldDB" id="A0A1V4IIH2"/>
<dbReference type="EMBL" id="MZGV01000040">
    <property type="protein sequence ID" value="OPJ59709.1"/>
    <property type="molecule type" value="Genomic_DNA"/>
</dbReference>
<comment type="caution">
    <text evidence="1">The sequence shown here is derived from an EMBL/GenBank/DDBJ whole genome shotgun (WGS) entry which is preliminary data.</text>
</comment>
<proteinExistence type="predicted"/>
<gene>
    <name evidence="1" type="ORF">CLORY_31570</name>
</gene>
<accession>A0A1V4IIH2</accession>
<organism evidence="1 2">
    <name type="scientific">Clostridium oryzae</name>
    <dbReference type="NCBI Taxonomy" id="1450648"/>
    <lineage>
        <taxon>Bacteria</taxon>
        <taxon>Bacillati</taxon>
        <taxon>Bacillota</taxon>
        <taxon>Clostridia</taxon>
        <taxon>Eubacteriales</taxon>
        <taxon>Clostridiaceae</taxon>
        <taxon>Clostridium</taxon>
    </lineage>
</organism>
<dbReference type="Proteomes" id="UP000190080">
    <property type="component" value="Unassembled WGS sequence"/>
</dbReference>
<dbReference type="STRING" id="1450648.CLORY_31570"/>
<reference evidence="1 2" key="1">
    <citation type="submission" date="2017-03" db="EMBL/GenBank/DDBJ databases">
        <title>Genome sequence of Clostridium oryzae DSM 28571.</title>
        <authorList>
            <person name="Poehlein A."/>
            <person name="Daniel R."/>
        </authorList>
    </citation>
    <scope>NUCLEOTIDE SEQUENCE [LARGE SCALE GENOMIC DNA]</scope>
    <source>
        <strain evidence="1 2">DSM 28571</strain>
    </source>
</reference>
<evidence type="ECO:0000313" key="2">
    <source>
        <dbReference type="Proteomes" id="UP000190080"/>
    </source>
</evidence>
<keyword evidence="2" id="KW-1185">Reference proteome</keyword>
<sequence>MPTDNEIKIFAGSMGGAFAKRMYRACRCRQSCNNGFA</sequence>
<protein>
    <submittedName>
        <fullName evidence="1">Uncharacterized protein</fullName>
    </submittedName>
</protein>
<evidence type="ECO:0000313" key="1">
    <source>
        <dbReference type="EMBL" id="OPJ59709.1"/>
    </source>
</evidence>
<name>A0A1V4IIH2_9CLOT</name>